<feature type="repeat" description="PPR" evidence="2">
    <location>
        <begin position="183"/>
        <end position="217"/>
    </location>
</feature>
<dbReference type="OrthoDB" id="185373at2759"/>
<feature type="repeat" description="PPR" evidence="2">
    <location>
        <begin position="253"/>
        <end position="287"/>
    </location>
</feature>
<dbReference type="Proteomes" id="UP000626092">
    <property type="component" value="Unassembled WGS sequence"/>
</dbReference>
<dbReference type="Pfam" id="PF13041">
    <property type="entry name" value="PPR_2"/>
    <property type="match status" value="5"/>
</dbReference>
<keyword evidence="4" id="KW-0472">Membrane</keyword>
<evidence type="ECO:0000256" key="4">
    <source>
        <dbReference type="SAM" id="Phobius"/>
    </source>
</evidence>
<dbReference type="PANTHER" id="PTHR47932">
    <property type="entry name" value="ATPASE EXPRESSION PROTEIN 3"/>
    <property type="match status" value="1"/>
</dbReference>
<feature type="repeat" description="PPR" evidence="2">
    <location>
        <begin position="323"/>
        <end position="357"/>
    </location>
</feature>
<dbReference type="PROSITE" id="PS51375">
    <property type="entry name" value="PPR"/>
    <property type="match status" value="13"/>
</dbReference>
<dbReference type="Pfam" id="PF12854">
    <property type="entry name" value="PPR_1"/>
    <property type="match status" value="2"/>
</dbReference>
<feature type="compositionally biased region" description="Polar residues" evidence="3">
    <location>
        <begin position="1036"/>
        <end position="1047"/>
    </location>
</feature>
<dbReference type="PANTHER" id="PTHR47932:SF34">
    <property type="entry name" value="OS10G0147250 PROTEIN"/>
    <property type="match status" value="1"/>
</dbReference>
<evidence type="ECO:0000256" key="3">
    <source>
        <dbReference type="SAM" id="MobiDB-lite"/>
    </source>
</evidence>
<organism evidence="5 6">
    <name type="scientific">Rhododendron simsii</name>
    <name type="common">Sims's rhododendron</name>
    <dbReference type="NCBI Taxonomy" id="118357"/>
    <lineage>
        <taxon>Eukaryota</taxon>
        <taxon>Viridiplantae</taxon>
        <taxon>Streptophyta</taxon>
        <taxon>Embryophyta</taxon>
        <taxon>Tracheophyta</taxon>
        <taxon>Spermatophyta</taxon>
        <taxon>Magnoliopsida</taxon>
        <taxon>eudicotyledons</taxon>
        <taxon>Gunneridae</taxon>
        <taxon>Pentapetalae</taxon>
        <taxon>asterids</taxon>
        <taxon>Ericales</taxon>
        <taxon>Ericaceae</taxon>
        <taxon>Ericoideae</taxon>
        <taxon>Rhodoreae</taxon>
        <taxon>Rhododendron</taxon>
    </lineage>
</organism>
<evidence type="ECO:0000313" key="6">
    <source>
        <dbReference type="Proteomes" id="UP000626092"/>
    </source>
</evidence>
<dbReference type="InterPro" id="IPR002885">
    <property type="entry name" value="PPR_rpt"/>
</dbReference>
<dbReference type="GO" id="GO:0003729">
    <property type="term" value="F:mRNA binding"/>
    <property type="evidence" value="ECO:0007669"/>
    <property type="project" value="TreeGrafter"/>
</dbReference>
<evidence type="ECO:0000256" key="1">
    <source>
        <dbReference type="ARBA" id="ARBA00022737"/>
    </source>
</evidence>
<feature type="repeat" description="PPR" evidence="2">
    <location>
        <begin position="218"/>
        <end position="252"/>
    </location>
</feature>
<evidence type="ECO:0000256" key="2">
    <source>
        <dbReference type="PROSITE-ProRule" id="PRU00708"/>
    </source>
</evidence>
<feature type="region of interest" description="Disordered" evidence="3">
    <location>
        <begin position="1027"/>
        <end position="1047"/>
    </location>
</feature>
<comment type="caution">
    <text evidence="5">The sequence shown here is derived from an EMBL/GenBank/DDBJ whole genome shotgun (WGS) entry which is preliminary data.</text>
</comment>
<feature type="repeat" description="PPR" evidence="2">
    <location>
        <begin position="788"/>
        <end position="822"/>
    </location>
</feature>
<dbReference type="Pfam" id="PF13812">
    <property type="entry name" value="PPR_3"/>
    <property type="match status" value="1"/>
</dbReference>
<accession>A0A834GYP1</accession>
<keyword evidence="4" id="KW-1133">Transmembrane helix</keyword>
<keyword evidence="6" id="KW-1185">Reference proteome</keyword>
<sequence>MFGRPPTAAAATTTTRLVYCWGAKLIKNSYAHPIGRTQFVRLKSAVSAVASELRRSPPYCFPGLVASDEDKDIICAHKNSGNGVGNALGQSDTCKVVEILNSLREEPCHALSFFDQLKEQGFVHNVSTYMAIIRILCYWGMDMRLDSILLGVIKSNDKHLGFKVSDLFEALIEWIEAKGPESLIRAFDALVKAYVSIGNFDEAIDTLFQTKRRGLIPNIMTCNFLLNRLIESRKNDTAVAVFRQFKRLGLSPNDYSYCIVIKALCRKGSLEEAADIFQEMEEAGLTPNAFTYSTYIEGLCSQARSDLGYEVLKAWRDQNIPIDVFTYLVVIRGFVNESKLKEAECVLLDMDEHGVVPDAYCYGSLIRGYCKIGHILKALALHNEMAAKCIKTNCVIVGVILQCLCQMGMADEAVDQFNNFKELGIFLDEVAYNIVVNALCKLGKLEAAVRLLDEMKGKKMSLDIVHYTTLIGGYCLQGKLVDAVKLFEEIREKGLKPDVVTYNVLAHGLSRNGLAQEALNLLDYMEGQGLKASVVTHKMIIEGLCTGGKVKEAEMFFNGLEEKCLGHCDAMVNGYCEAGNTREAYELFVKLPKQGFSLSRSSCLKLLSNLCIEGENDKALALFEAVLASDDAPCKIMYGKLIAAFCSSGDMRKAQWVFDTMVRTGITPDVINYTMMINGYCRVNCLREACEVLKDMKARGIEPDVITYTVLIDGHSKEKMKDHCLPNAEGSKGEQNEVATLWSEMKEIEQKPDVISYTVLIDCHCKSDNLEDAAALFDEMIDRGLEPDNVTYTALLRGYCRRGYADRAVTLLNDMISRGIQPDSHTMSALHHGILQAKKRSSFYLHHRSFRGNIRSYRTVMMSFTICQERGDVVGSRTTPSSNLPNISDLSCSEHLYLTLILLASKFGAFQSALTSSWHVIIMVLLPYLNFRIFSLSCLSKNSKSPLKSWQARLELRVRVICALQSRIAAFRPATLSSLHSLLASRCSSMIYLLGDKISESMHRVDMTAVASSADATETYGSMCTKSPDSIDESRNGGSDASSSGSPLFQLRKDATVFVSQTLHRGHKNLWQLTRSSVSVLLSSAAVCSLSIHQFLRNYEDLNVFILDGEALCGSEAVEFRQKVKAVCGNYFAAFHRQNIYALKRVLEKENWLQLPPETIQVVSFAGLVGDGAALIVPSDRNSPNKRVLRSSEPADLVETGKSGFSYWLKSGNPILVKLSAKEHNGSLSPKGSDSGEPNGINNENLHTDVFQPKNNDASHGNGTNTVTEDENEDLHVDFIDEDSQLPSRISKLMDKYARLMQKLEIVNVEEFANCLRFSSILFLKPLVSITATQVEKAQITRLVHIELEWAVNCRSAESSKHSIGIYKMMQLPLRAIGRGNYTTSLYMYPVIFQFDICFLGGLIHPLHIPGYLFASSCMIFVVLITVNWESLAYLLKRKYYCLALEL</sequence>
<keyword evidence="4" id="KW-0812">Transmembrane</keyword>
<feature type="repeat" description="PPR" evidence="2">
    <location>
        <begin position="463"/>
        <end position="497"/>
    </location>
</feature>
<feature type="repeat" description="PPR" evidence="2">
    <location>
        <begin position="498"/>
        <end position="532"/>
    </location>
</feature>
<feature type="transmembrane region" description="Helical" evidence="4">
    <location>
        <begin position="1411"/>
        <end position="1429"/>
    </location>
</feature>
<dbReference type="Pfam" id="PF01535">
    <property type="entry name" value="PPR"/>
    <property type="match status" value="2"/>
</dbReference>
<evidence type="ECO:0008006" key="7">
    <source>
        <dbReference type="Google" id="ProtNLM"/>
    </source>
</evidence>
<dbReference type="SUPFAM" id="SSF81901">
    <property type="entry name" value="HCP-like"/>
    <property type="match status" value="1"/>
</dbReference>
<dbReference type="EMBL" id="WJXA01000004">
    <property type="protein sequence ID" value="KAF7145101.1"/>
    <property type="molecule type" value="Genomic_DNA"/>
</dbReference>
<feature type="repeat" description="PPR" evidence="2">
    <location>
        <begin position="564"/>
        <end position="598"/>
    </location>
</feature>
<feature type="repeat" description="PPR" evidence="2">
    <location>
        <begin position="753"/>
        <end position="787"/>
    </location>
</feature>
<name>A0A834GYP1_RHOSS</name>
<evidence type="ECO:0000313" key="5">
    <source>
        <dbReference type="EMBL" id="KAF7145101.1"/>
    </source>
</evidence>
<feature type="repeat" description="PPR" evidence="2">
    <location>
        <begin position="634"/>
        <end position="668"/>
    </location>
</feature>
<dbReference type="Gene3D" id="1.25.40.10">
    <property type="entry name" value="Tetratricopeptide repeat domain"/>
    <property type="match status" value="7"/>
</dbReference>
<protein>
    <recommendedName>
        <fullName evidence="7">Pentatricopeptide repeat-containing protein</fullName>
    </recommendedName>
</protein>
<proteinExistence type="predicted"/>
<dbReference type="NCBIfam" id="TIGR00756">
    <property type="entry name" value="PPR"/>
    <property type="match status" value="10"/>
</dbReference>
<feature type="region of interest" description="Disordered" evidence="3">
    <location>
        <begin position="1224"/>
        <end position="1246"/>
    </location>
</feature>
<feature type="repeat" description="PPR" evidence="2">
    <location>
        <begin position="358"/>
        <end position="392"/>
    </location>
</feature>
<gene>
    <name evidence="5" type="ORF">RHSIM_Rhsim04G0218400</name>
</gene>
<keyword evidence="1" id="KW-0677">Repeat</keyword>
<dbReference type="InterPro" id="IPR011990">
    <property type="entry name" value="TPR-like_helical_dom_sf"/>
</dbReference>
<feature type="repeat" description="PPR" evidence="2">
    <location>
        <begin position="669"/>
        <end position="703"/>
    </location>
</feature>
<feature type="repeat" description="PPR" evidence="2">
    <location>
        <begin position="428"/>
        <end position="462"/>
    </location>
</feature>
<reference evidence="5" key="1">
    <citation type="submission" date="2019-11" db="EMBL/GenBank/DDBJ databases">
        <authorList>
            <person name="Liu Y."/>
            <person name="Hou J."/>
            <person name="Li T.-Q."/>
            <person name="Guan C.-H."/>
            <person name="Wu X."/>
            <person name="Wu H.-Z."/>
            <person name="Ling F."/>
            <person name="Zhang R."/>
            <person name="Shi X.-G."/>
            <person name="Ren J.-P."/>
            <person name="Chen E.-F."/>
            <person name="Sun J.-M."/>
        </authorList>
    </citation>
    <scope>NUCLEOTIDE SEQUENCE</scope>
    <source>
        <strain evidence="5">Adult_tree_wgs_1</strain>
        <tissue evidence="5">Leaves</tissue>
    </source>
</reference>